<dbReference type="OrthoDB" id="10419925at2759"/>
<dbReference type="InParanoid" id="H6QQR9"/>
<protein>
    <submittedName>
        <fullName evidence="2">Uncharacterized protein</fullName>
    </submittedName>
</protein>
<dbReference type="RefSeq" id="XP_003890136.1">
    <property type="nucleotide sequence ID" value="XM_003890087.1"/>
</dbReference>
<dbReference type="Proteomes" id="UP000008783">
    <property type="component" value="Unassembled WGS sequence"/>
</dbReference>
<dbReference type="AlphaFoldDB" id="H6QQR9"/>
<name>H6QQR9_PUCGT</name>
<evidence type="ECO:0000256" key="1">
    <source>
        <dbReference type="SAM" id="MobiDB-lite"/>
    </source>
</evidence>
<gene>
    <name evidence="2" type="ORF">PGTG_21138</name>
</gene>
<proteinExistence type="predicted"/>
<organism evidence="2 3">
    <name type="scientific">Puccinia graminis f. sp. tritici (strain CRL 75-36-700-3 / race SCCL)</name>
    <name type="common">Black stem rust fungus</name>
    <dbReference type="NCBI Taxonomy" id="418459"/>
    <lineage>
        <taxon>Eukaryota</taxon>
        <taxon>Fungi</taxon>
        <taxon>Dikarya</taxon>
        <taxon>Basidiomycota</taxon>
        <taxon>Pucciniomycotina</taxon>
        <taxon>Pucciniomycetes</taxon>
        <taxon>Pucciniales</taxon>
        <taxon>Pucciniaceae</taxon>
        <taxon>Puccinia</taxon>
    </lineage>
</organism>
<accession>H6QQR9</accession>
<dbReference type="EMBL" id="DS178274">
    <property type="protein sequence ID" value="EHS62817.1"/>
    <property type="molecule type" value="Genomic_DNA"/>
</dbReference>
<dbReference type="HOGENOM" id="CLU_2251386_0_0_1"/>
<dbReference type="VEuPathDB" id="FungiDB:PGTG_21138"/>
<dbReference type="GeneID" id="13541469"/>
<reference evidence="3" key="1">
    <citation type="journal article" date="2011" name="Proc. Natl. Acad. Sci. U.S.A.">
        <title>Obligate biotrophy features unraveled by the genomic analysis of rust fungi.</title>
        <authorList>
            <person name="Duplessis S."/>
            <person name="Cuomo C.A."/>
            <person name="Lin Y.-C."/>
            <person name="Aerts A."/>
            <person name="Tisserant E."/>
            <person name="Veneault-Fourrey C."/>
            <person name="Joly D.L."/>
            <person name="Hacquard S."/>
            <person name="Amselem J."/>
            <person name="Cantarel B.L."/>
            <person name="Chiu R."/>
            <person name="Coutinho P.M."/>
            <person name="Feau N."/>
            <person name="Field M."/>
            <person name="Frey P."/>
            <person name="Gelhaye E."/>
            <person name="Goldberg J."/>
            <person name="Grabherr M.G."/>
            <person name="Kodira C.D."/>
            <person name="Kohler A."/>
            <person name="Kuees U."/>
            <person name="Lindquist E.A."/>
            <person name="Lucas S.M."/>
            <person name="Mago R."/>
            <person name="Mauceli E."/>
            <person name="Morin E."/>
            <person name="Murat C."/>
            <person name="Pangilinan J.L."/>
            <person name="Park R."/>
            <person name="Pearson M."/>
            <person name="Quesneville H."/>
            <person name="Rouhier N."/>
            <person name="Sakthikumar S."/>
            <person name="Salamov A.A."/>
            <person name="Schmutz J."/>
            <person name="Selles B."/>
            <person name="Shapiro H."/>
            <person name="Tanguay P."/>
            <person name="Tuskan G.A."/>
            <person name="Henrissat B."/>
            <person name="Van de Peer Y."/>
            <person name="Rouze P."/>
            <person name="Ellis J.G."/>
            <person name="Dodds P.N."/>
            <person name="Schein J.E."/>
            <person name="Zhong S."/>
            <person name="Hamelin R.C."/>
            <person name="Grigoriev I.V."/>
            <person name="Szabo L.J."/>
            <person name="Martin F."/>
        </authorList>
    </citation>
    <scope>NUCLEOTIDE SEQUENCE [LARGE SCALE GENOMIC DNA]</scope>
    <source>
        <strain evidence="3">CRL 75-36-700-3 / race SCCL</strain>
    </source>
</reference>
<sequence>MFPKISPTRPSPTFTSGRAWTLFLTQARPVCSPPLTGPNLSDLVKVSNPDGTDEGPPIRRIANPNNVAQKWCKQFRPTQHRNARGTHKFWIKHAGKADTQLLVI</sequence>
<keyword evidence="3" id="KW-1185">Reference proteome</keyword>
<feature type="region of interest" description="Disordered" evidence="1">
    <location>
        <begin position="35"/>
        <end position="62"/>
    </location>
</feature>
<evidence type="ECO:0000313" key="2">
    <source>
        <dbReference type="EMBL" id="EHS62817.1"/>
    </source>
</evidence>
<evidence type="ECO:0000313" key="3">
    <source>
        <dbReference type="Proteomes" id="UP000008783"/>
    </source>
</evidence>
<dbReference type="KEGG" id="pgr:PGTG_21138"/>